<comment type="caution">
    <text evidence="1">The sequence shown here is derived from an EMBL/GenBank/DDBJ whole genome shotgun (WGS) entry which is preliminary data.</text>
</comment>
<dbReference type="NCBIfam" id="TIGR01764">
    <property type="entry name" value="excise"/>
    <property type="match status" value="1"/>
</dbReference>
<dbReference type="InterPro" id="IPR010093">
    <property type="entry name" value="SinI_DNA-bd"/>
</dbReference>
<dbReference type="AlphaFoldDB" id="A0A2S6I753"/>
<evidence type="ECO:0000313" key="2">
    <source>
        <dbReference type="Proteomes" id="UP000237662"/>
    </source>
</evidence>
<keyword evidence="2" id="KW-1185">Reference proteome</keyword>
<protein>
    <submittedName>
        <fullName evidence="1">Excisionase family DNA binding protein</fullName>
    </submittedName>
</protein>
<dbReference type="EMBL" id="PTJC01000005">
    <property type="protein sequence ID" value="PPK87331.1"/>
    <property type="molecule type" value="Genomic_DNA"/>
</dbReference>
<sequence>MSRFPLSSTLVVVPADQLSLLIDNAVSAALQKALPASTPANEPEQPHLPALITRHQAASLLSVSLSTVDNYINDGLLEKKRVGVRAVRLDRTQVEKLARKV</sequence>
<name>A0A2S6I753_9BACT</name>
<gene>
    <name evidence="1" type="ORF">CLV84_0270</name>
</gene>
<dbReference type="GO" id="GO:0003677">
    <property type="term" value="F:DNA binding"/>
    <property type="evidence" value="ECO:0007669"/>
    <property type="project" value="InterPro"/>
</dbReference>
<dbReference type="Proteomes" id="UP000237662">
    <property type="component" value="Unassembled WGS sequence"/>
</dbReference>
<reference evidence="1 2" key="1">
    <citation type="submission" date="2018-02" db="EMBL/GenBank/DDBJ databases">
        <title>Genomic Encyclopedia of Archaeal and Bacterial Type Strains, Phase II (KMG-II): from individual species to whole genera.</title>
        <authorList>
            <person name="Goeker M."/>
        </authorList>
    </citation>
    <scope>NUCLEOTIDE SEQUENCE [LARGE SCALE GENOMIC DNA]</scope>
    <source>
        <strain evidence="1 2">DSM 29526</strain>
    </source>
</reference>
<proteinExistence type="predicted"/>
<evidence type="ECO:0000313" key="1">
    <source>
        <dbReference type="EMBL" id="PPK87331.1"/>
    </source>
</evidence>
<accession>A0A2S6I753</accession>
<organism evidence="1 2">
    <name type="scientific">Neolewinella xylanilytica</name>
    <dbReference type="NCBI Taxonomy" id="1514080"/>
    <lineage>
        <taxon>Bacteria</taxon>
        <taxon>Pseudomonadati</taxon>
        <taxon>Bacteroidota</taxon>
        <taxon>Saprospiria</taxon>
        <taxon>Saprospirales</taxon>
        <taxon>Lewinellaceae</taxon>
        <taxon>Neolewinella</taxon>
    </lineage>
</organism>